<organism evidence="2 3">
    <name type="scientific">Phakopsora pachyrhizi</name>
    <name type="common">Asian soybean rust disease fungus</name>
    <dbReference type="NCBI Taxonomy" id="170000"/>
    <lineage>
        <taxon>Eukaryota</taxon>
        <taxon>Fungi</taxon>
        <taxon>Dikarya</taxon>
        <taxon>Basidiomycota</taxon>
        <taxon>Pucciniomycotina</taxon>
        <taxon>Pucciniomycetes</taxon>
        <taxon>Pucciniales</taxon>
        <taxon>Phakopsoraceae</taxon>
        <taxon>Phakopsora</taxon>
    </lineage>
</organism>
<feature type="compositionally biased region" description="Polar residues" evidence="1">
    <location>
        <begin position="8"/>
        <end position="24"/>
    </location>
</feature>
<protein>
    <submittedName>
        <fullName evidence="2">Uncharacterized protein</fullName>
    </submittedName>
</protein>
<evidence type="ECO:0000256" key="1">
    <source>
        <dbReference type="SAM" id="MobiDB-lite"/>
    </source>
</evidence>
<dbReference type="Proteomes" id="UP001153365">
    <property type="component" value="Unassembled WGS sequence"/>
</dbReference>
<accession>A0AAV0ANX0</accession>
<keyword evidence="3" id="KW-1185">Reference proteome</keyword>
<feature type="region of interest" description="Disordered" evidence="1">
    <location>
        <begin position="1"/>
        <end position="24"/>
    </location>
</feature>
<dbReference type="EMBL" id="CALTRL010000634">
    <property type="protein sequence ID" value="CAH7668990.1"/>
    <property type="molecule type" value="Genomic_DNA"/>
</dbReference>
<comment type="caution">
    <text evidence="2">The sequence shown here is derived from an EMBL/GenBank/DDBJ whole genome shotgun (WGS) entry which is preliminary data.</text>
</comment>
<name>A0AAV0ANX0_PHAPC</name>
<sequence length="306" mass="34480">MKLKLEETLTSTNPSQNQPLQQGKKQLTSTVLHQTNQLKKVDSEKMTKERERIGKMESMINQRPDYCLRLAFVEPGYQLFHHQPINNQNLSPWSILKLDQKEILIKYLDLLQNQAIKDLELKKKNSNDGDGCAFGMFLGSFDSEKLDPSRDKDSEVLSLKEESERAVNEKALAKVASIMSNPSQRTSFDDKPLPPVIHMAKAFESAENTPSSSHFSLNHQTSNQISEHLLPERQPPFLNNLGPVAATNPSAPLLYEYSEHSRLSKDLSEYIVQSQEQAISQHQKFVIAISGGSLPKLLTDGLLKNS</sequence>
<reference evidence="2" key="1">
    <citation type="submission" date="2022-06" db="EMBL/GenBank/DDBJ databases">
        <authorList>
            <consortium name="SYNGENTA / RWTH Aachen University"/>
        </authorList>
    </citation>
    <scope>NUCLEOTIDE SEQUENCE</scope>
</reference>
<proteinExistence type="predicted"/>
<dbReference type="Gene3D" id="3.40.50.1360">
    <property type="match status" value="1"/>
</dbReference>
<gene>
    <name evidence="2" type="ORF">PPACK8108_LOCUS3549</name>
</gene>
<evidence type="ECO:0000313" key="3">
    <source>
        <dbReference type="Proteomes" id="UP001153365"/>
    </source>
</evidence>
<dbReference type="AlphaFoldDB" id="A0AAV0ANX0"/>
<evidence type="ECO:0000313" key="2">
    <source>
        <dbReference type="EMBL" id="CAH7668990.1"/>
    </source>
</evidence>